<dbReference type="PANTHER" id="PTHR30348">
    <property type="entry name" value="UNCHARACTERIZED PROTEIN YECE"/>
    <property type="match status" value="1"/>
</dbReference>
<dbReference type="SUPFAM" id="SSF117396">
    <property type="entry name" value="TM1631-like"/>
    <property type="match status" value="1"/>
</dbReference>
<dbReference type="Gene3D" id="3.20.20.410">
    <property type="entry name" value="Protein of unknown function UPF0759"/>
    <property type="match status" value="1"/>
</dbReference>
<dbReference type="PANTHER" id="PTHR30348:SF4">
    <property type="entry name" value="DUF72 DOMAIN-CONTAINING PROTEIN"/>
    <property type="match status" value="1"/>
</dbReference>
<evidence type="ECO:0000313" key="1">
    <source>
        <dbReference type="EMBL" id="APF17391.1"/>
    </source>
</evidence>
<dbReference type="FunCoup" id="H1XTM4">
    <property type="interactions" value="33"/>
</dbReference>
<proteinExistence type="predicted"/>
<dbReference type="InParanoid" id="H1XTM4"/>
<accession>H1XTM4</accession>
<dbReference type="eggNOG" id="COG1801">
    <property type="taxonomic scope" value="Bacteria"/>
</dbReference>
<dbReference type="RefSeq" id="WP_006928638.1">
    <property type="nucleotide sequence ID" value="NZ_CM001402.1"/>
</dbReference>
<protein>
    <submittedName>
        <fullName evidence="1">Uncharacterized conserved protein YecE, DUF72 family</fullName>
    </submittedName>
</protein>
<keyword evidence="3" id="KW-1185">Reference proteome</keyword>
<reference evidence="1 4" key="2">
    <citation type="submission" date="2016-11" db="EMBL/GenBank/DDBJ databases">
        <title>Genomic analysis of Caldithrix abyssi and proposal of a novel bacterial phylum Caldithrichaeota.</title>
        <authorList>
            <person name="Kublanov I."/>
            <person name="Sigalova O."/>
            <person name="Gavrilov S."/>
            <person name="Lebedinsky A."/>
            <person name="Ivanova N."/>
            <person name="Daum C."/>
            <person name="Reddy T."/>
            <person name="Klenk H.P."/>
            <person name="Goker M."/>
            <person name="Reva O."/>
            <person name="Miroshnichenko M."/>
            <person name="Kyprides N."/>
            <person name="Woyke T."/>
            <person name="Gelfand M."/>
        </authorList>
    </citation>
    <scope>NUCLEOTIDE SEQUENCE [LARGE SCALE GENOMIC DNA]</scope>
    <source>
        <strain evidence="1 4">LF13</strain>
    </source>
</reference>
<reference evidence="2 3" key="1">
    <citation type="submission" date="2011-09" db="EMBL/GenBank/DDBJ databases">
        <title>The permanent draft genome of Caldithrix abyssi DSM 13497.</title>
        <authorList>
            <consortium name="US DOE Joint Genome Institute (JGI-PGF)"/>
            <person name="Lucas S."/>
            <person name="Han J."/>
            <person name="Lapidus A."/>
            <person name="Bruce D."/>
            <person name="Goodwin L."/>
            <person name="Pitluck S."/>
            <person name="Peters L."/>
            <person name="Kyrpides N."/>
            <person name="Mavromatis K."/>
            <person name="Ivanova N."/>
            <person name="Mikhailova N."/>
            <person name="Chertkov O."/>
            <person name="Detter J.C."/>
            <person name="Tapia R."/>
            <person name="Han C."/>
            <person name="Land M."/>
            <person name="Hauser L."/>
            <person name="Markowitz V."/>
            <person name="Cheng J.-F."/>
            <person name="Hugenholtz P."/>
            <person name="Woyke T."/>
            <person name="Wu D."/>
            <person name="Spring S."/>
            <person name="Brambilla E."/>
            <person name="Klenk H.-P."/>
            <person name="Eisen J.A."/>
        </authorList>
    </citation>
    <scope>NUCLEOTIDE SEQUENCE [LARGE SCALE GENOMIC DNA]</scope>
    <source>
        <strain evidence="2 3">DSM 13497</strain>
    </source>
</reference>
<dbReference type="HOGENOM" id="CLU_046519_3_1_0"/>
<dbReference type="KEGG" id="caby:Cabys_640"/>
<evidence type="ECO:0000313" key="3">
    <source>
        <dbReference type="Proteomes" id="UP000004671"/>
    </source>
</evidence>
<dbReference type="PaxDb" id="880073-Calab_1885"/>
<dbReference type="EMBL" id="CP018099">
    <property type="protein sequence ID" value="APF17391.1"/>
    <property type="molecule type" value="Genomic_DNA"/>
</dbReference>
<dbReference type="InterPro" id="IPR002763">
    <property type="entry name" value="DUF72"/>
</dbReference>
<evidence type="ECO:0000313" key="2">
    <source>
        <dbReference type="EMBL" id="EHO41499.1"/>
    </source>
</evidence>
<dbReference type="Proteomes" id="UP000183868">
    <property type="component" value="Chromosome"/>
</dbReference>
<dbReference type="AlphaFoldDB" id="H1XTM4"/>
<dbReference type="InterPro" id="IPR036520">
    <property type="entry name" value="UPF0759_sf"/>
</dbReference>
<evidence type="ECO:0000313" key="4">
    <source>
        <dbReference type="Proteomes" id="UP000183868"/>
    </source>
</evidence>
<gene>
    <name evidence="1" type="ORF">Cabys_640</name>
    <name evidence="2" type="ORF">Calab_1885</name>
</gene>
<dbReference type="STRING" id="880073.Cabys_640"/>
<dbReference type="OrthoDB" id="9780310at2"/>
<sequence>MRRYRLYIGTSGWSYRDWKGGFYPEQIKPAQYLNHYSRHFNSVEVDSTFYGIPRLTTVENWFAQTPEDFIFTLKVPQIITHEKRLQNCRAEWEAFLETTTGLKQKRGPLILQFDYKFNFGDYFRALDDFLAEHAGQAKLAVEIRNRRWHNEQFYGMLKERGVALVLNDLYYMPRVVKLTAPFTIVRLLGNRKQIPDDFTHVRVNREHDLNWWAERIEQFLEKELEVYVYSNNRYQGHAPSTIRTLMQKLEDRNLHF</sequence>
<organism evidence="2 3">
    <name type="scientific">Caldithrix abyssi DSM 13497</name>
    <dbReference type="NCBI Taxonomy" id="880073"/>
    <lineage>
        <taxon>Bacteria</taxon>
        <taxon>Pseudomonadati</taxon>
        <taxon>Calditrichota</taxon>
        <taxon>Calditrichia</taxon>
        <taxon>Calditrichales</taxon>
        <taxon>Calditrichaceae</taxon>
        <taxon>Caldithrix</taxon>
    </lineage>
</organism>
<dbReference type="Pfam" id="PF01904">
    <property type="entry name" value="DUF72"/>
    <property type="match status" value="1"/>
</dbReference>
<name>H1XTM4_CALAY</name>
<dbReference type="Proteomes" id="UP000004671">
    <property type="component" value="Chromosome"/>
</dbReference>
<dbReference type="EMBL" id="CM001402">
    <property type="protein sequence ID" value="EHO41499.1"/>
    <property type="molecule type" value="Genomic_DNA"/>
</dbReference>